<evidence type="ECO:0000313" key="3">
    <source>
        <dbReference type="Proteomes" id="UP001430290"/>
    </source>
</evidence>
<evidence type="ECO:0000256" key="1">
    <source>
        <dbReference type="SAM" id="MobiDB-lite"/>
    </source>
</evidence>
<feature type="region of interest" description="Disordered" evidence="1">
    <location>
        <begin position="1"/>
        <end position="22"/>
    </location>
</feature>
<dbReference type="EMBL" id="JAIQDJ010000015">
    <property type="protein sequence ID" value="MBZ4187153.1"/>
    <property type="molecule type" value="Genomic_DNA"/>
</dbReference>
<dbReference type="Proteomes" id="UP001430290">
    <property type="component" value="Unassembled WGS sequence"/>
</dbReference>
<name>A0ABS7TH46_9GAMM</name>
<protein>
    <submittedName>
        <fullName evidence="2">Uncharacterized protein</fullName>
    </submittedName>
</protein>
<dbReference type="RefSeq" id="WP_223629823.1">
    <property type="nucleotide sequence ID" value="NZ_JAIQDJ010000015.1"/>
</dbReference>
<gene>
    <name evidence="2" type="ORF">K7B09_12560</name>
</gene>
<keyword evidence="3" id="KW-1185">Reference proteome</keyword>
<organism evidence="2 3">
    <name type="scientific">Thermomonas beijingensis</name>
    <dbReference type="NCBI Taxonomy" id="2872701"/>
    <lineage>
        <taxon>Bacteria</taxon>
        <taxon>Pseudomonadati</taxon>
        <taxon>Pseudomonadota</taxon>
        <taxon>Gammaproteobacteria</taxon>
        <taxon>Lysobacterales</taxon>
        <taxon>Lysobacteraceae</taxon>
        <taxon>Thermomonas</taxon>
    </lineage>
</organism>
<accession>A0ABS7TH46</accession>
<reference evidence="2" key="1">
    <citation type="submission" date="2021-09" db="EMBL/GenBank/DDBJ databases">
        <authorList>
            <person name="Wu T."/>
            <person name="Guo S.Z."/>
        </authorList>
    </citation>
    <scope>NUCLEOTIDE SEQUENCE</scope>
    <source>
        <strain evidence="2">RSS-23</strain>
    </source>
</reference>
<evidence type="ECO:0000313" key="2">
    <source>
        <dbReference type="EMBL" id="MBZ4187153.1"/>
    </source>
</evidence>
<comment type="caution">
    <text evidence="2">The sequence shown here is derived from an EMBL/GenBank/DDBJ whole genome shotgun (WGS) entry which is preliminary data.</text>
</comment>
<sequence length="97" mass="11055">MYDPSDPNEQQDFRWSVTPNDAPSSSVIRLAQIIRMDGLLSIDKLQISRQDLLSRFNTGQELACTSEQFSAVLDELLQISVPMLDDGVESDYYFIHE</sequence>
<proteinExistence type="predicted"/>